<proteinExistence type="predicted"/>
<evidence type="ECO:0000313" key="3">
    <source>
        <dbReference type="Proteomes" id="UP000654075"/>
    </source>
</evidence>
<dbReference type="PANTHER" id="PTHR46434">
    <property type="entry name" value="GENETIC INTERACTOR OF PROHIBITINS 3, MITOCHONDRIAL"/>
    <property type="match status" value="1"/>
</dbReference>
<protein>
    <recommendedName>
        <fullName evidence="1">NOA1/YqeH-like C-terminal domain-containing protein</fullName>
    </recommendedName>
</protein>
<keyword evidence="3" id="KW-1185">Reference proteome</keyword>
<evidence type="ECO:0000313" key="2">
    <source>
        <dbReference type="EMBL" id="CAE8612795.1"/>
    </source>
</evidence>
<feature type="domain" description="NOA1/YqeH-like C-terminal" evidence="1">
    <location>
        <begin position="43"/>
        <end position="139"/>
    </location>
</feature>
<dbReference type="AlphaFoldDB" id="A0A813FGI3"/>
<gene>
    <name evidence="2" type="ORF">PGLA1383_LOCUS30582</name>
</gene>
<dbReference type="InterPro" id="IPR048422">
    <property type="entry name" value="NOA1/YqeH-like_C"/>
</dbReference>
<accession>A0A813FGI3</accession>
<dbReference type="InterPro" id="IPR050896">
    <property type="entry name" value="Mito_lipid_metab_GTPase"/>
</dbReference>
<comment type="caution">
    <text evidence="2">The sequence shown here is derived from an EMBL/GenBank/DDBJ whole genome shotgun (WGS) entry which is preliminary data.</text>
</comment>
<sequence>DLQQIIPQKRGALRVTFRMAEGRSILMGALARIDMAEGRPYQFTVFASEKLKIHECAIDKADWIAQRWAGGKLTPPMKAEQFAPMQPWVLHRFELTGRGWDEACVDLVVHGLGWVALTGVGDFVVEAWAPQGVAITLREPIMPFEAKWTGVVYHGWPSWYKVNGRPTKAMGLGKARLKLKGRRF</sequence>
<dbReference type="OrthoDB" id="1696305at2759"/>
<name>A0A813FGI3_POLGL</name>
<organism evidence="2 3">
    <name type="scientific">Polarella glacialis</name>
    <name type="common">Dinoflagellate</name>
    <dbReference type="NCBI Taxonomy" id="89957"/>
    <lineage>
        <taxon>Eukaryota</taxon>
        <taxon>Sar</taxon>
        <taxon>Alveolata</taxon>
        <taxon>Dinophyceae</taxon>
        <taxon>Suessiales</taxon>
        <taxon>Suessiaceae</taxon>
        <taxon>Polarella</taxon>
    </lineage>
</organism>
<dbReference type="EMBL" id="CAJNNV010025162">
    <property type="protein sequence ID" value="CAE8612795.1"/>
    <property type="molecule type" value="Genomic_DNA"/>
</dbReference>
<evidence type="ECO:0000259" key="1">
    <source>
        <dbReference type="Pfam" id="PF21516"/>
    </source>
</evidence>
<dbReference type="Proteomes" id="UP000654075">
    <property type="component" value="Unassembled WGS sequence"/>
</dbReference>
<dbReference type="Pfam" id="PF21516">
    <property type="entry name" value="YqeH-like_C"/>
    <property type="match status" value="1"/>
</dbReference>
<reference evidence="2" key="1">
    <citation type="submission" date="2021-02" db="EMBL/GenBank/DDBJ databases">
        <authorList>
            <person name="Dougan E. K."/>
            <person name="Rhodes N."/>
            <person name="Thang M."/>
            <person name="Chan C."/>
        </authorList>
    </citation>
    <scope>NUCLEOTIDE SEQUENCE</scope>
</reference>
<dbReference type="GO" id="GO:0005739">
    <property type="term" value="C:mitochondrion"/>
    <property type="evidence" value="ECO:0007669"/>
    <property type="project" value="TreeGrafter"/>
</dbReference>
<dbReference type="PANTHER" id="PTHR46434:SF1">
    <property type="entry name" value="GENETIC INTERACTOR OF PROHIBITINS 3, MITOCHONDRIAL"/>
    <property type="match status" value="1"/>
</dbReference>
<feature type="non-terminal residue" evidence="2">
    <location>
        <position position="184"/>
    </location>
</feature>